<comment type="caution">
    <text evidence="3">The sequence shown here is derived from an EMBL/GenBank/DDBJ whole genome shotgun (WGS) entry which is preliminary data.</text>
</comment>
<dbReference type="SUPFAM" id="SSF52172">
    <property type="entry name" value="CheY-like"/>
    <property type="match status" value="1"/>
</dbReference>
<dbReference type="InterPro" id="IPR011006">
    <property type="entry name" value="CheY-like_superfamily"/>
</dbReference>
<dbReference type="PROSITE" id="PS50110">
    <property type="entry name" value="RESPONSE_REGULATORY"/>
    <property type="match status" value="1"/>
</dbReference>
<dbReference type="SMART" id="SM00448">
    <property type="entry name" value="REC"/>
    <property type="match status" value="1"/>
</dbReference>
<name>A0ABW9ZWU4_9BACT</name>
<dbReference type="InterPro" id="IPR052893">
    <property type="entry name" value="TCS_response_regulator"/>
</dbReference>
<organism evidence="3 4">
    <name type="scientific">Sediminibacterium roseum</name>
    <dbReference type="NCBI Taxonomy" id="1978412"/>
    <lineage>
        <taxon>Bacteria</taxon>
        <taxon>Pseudomonadati</taxon>
        <taxon>Bacteroidota</taxon>
        <taxon>Chitinophagia</taxon>
        <taxon>Chitinophagales</taxon>
        <taxon>Chitinophagaceae</taxon>
        <taxon>Sediminibacterium</taxon>
    </lineage>
</organism>
<dbReference type="Proteomes" id="UP000753802">
    <property type="component" value="Unassembled WGS sequence"/>
</dbReference>
<keyword evidence="1" id="KW-0597">Phosphoprotein</keyword>
<dbReference type="PANTHER" id="PTHR44520:SF2">
    <property type="entry name" value="RESPONSE REGULATOR RCP1"/>
    <property type="match status" value="1"/>
</dbReference>
<evidence type="ECO:0000256" key="1">
    <source>
        <dbReference type="PROSITE-ProRule" id="PRU00169"/>
    </source>
</evidence>
<dbReference type="Gene3D" id="3.40.50.2300">
    <property type="match status" value="1"/>
</dbReference>
<evidence type="ECO:0000313" key="4">
    <source>
        <dbReference type="Proteomes" id="UP000753802"/>
    </source>
</evidence>
<dbReference type="RefSeq" id="WP_161818837.1">
    <property type="nucleotide sequence ID" value="NZ_JAACJS010000015.1"/>
</dbReference>
<sequence>MKTNLIFVVDDDMDDLMLFQDAMNEIDSQIKIETAGNGVDAIKKLTQGLISQPDYIFIDLNMPLMNGIQCLQEIKKMPAYSSIPVIIYSTSSYERDILQTINSGAFHYIVKPFSFQELCEKLKKVLAMPK</sequence>
<protein>
    <submittedName>
        <fullName evidence="3">Response regulator</fullName>
    </submittedName>
</protein>
<keyword evidence="4" id="KW-1185">Reference proteome</keyword>
<feature type="domain" description="Response regulatory" evidence="2">
    <location>
        <begin position="5"/>
        <end position="126"/>
    </location>
</feature>
<gene>
    <name evidence="3" type="ORF">GWC95_11330</name>
</gene>
<evidence type="ECO:0000313" key="3">
    <source>
        <dbReference type="EMBL" id="NCI50518.1"/>
    </source>
</evidence>
<dbReference type="EMBL" id="JAACJS010000015">
    <property type="protein sequence ID" value="NCI50518.1"/>
    <property type="molecule type" value="Genomic_DNA"/>
</dbReference>
<feature type="modified residue" description="4-aspartylphosphate" evidence="1">
    <location>
        <position position="59"/>
    </location>
</feature>
<dbReference type="Pfam" id="PF00072">
    <property type="entry name" value="Response_reg"/>
    <property type="match status" value="1"/>
</dbReference>
<reference evidence="3 4" key="1">
    <citation type="submission" date="2020-01" db="EMBL/GenBank/DDBJ databases">
        <title>Genome analysis.</title>
        <authorList>
            <person name="Wu S."/>
            <person name="Wang G."/>
        </authorList>
    </citation>
    <scope>NUCLEOTIDE SEQUENCE [LARGE SCALE GENOMIC DNA]</scope>
    <source>
        <strain evidence="3 4">SYL130</strain>
    </source>
</reference>
<evidence type="ECO:0000259" key="2">
    <source>
        <dbReference type="PROSITE" id="PS50110"/>
    </source>
</evidence>
<dbReference type="InterPro" id="IPR001789">
    <property type="entry name" value="Sig_transdc_resp-reg_receiver"/>
</dbReference>
<dbReference type="PANTHER" id="PTHR44520">
    <property type="entry name" value="RESPONSE REGULATOR RCP1-RELATED"/>
    <property type="match status" value="1"/>
</dbReference>
<accession>A0ABW9ZWU4</accession>
<proteinExistence type="predicted"/>